<dbReference type="InterPro" id="IPR050367">
    <property type="entry name" value="APC_superfamily"/>
</dbReference>
<evidence type="ECO:0000256" key="8">
    <source>
        <dbReference type="ARBA" id="ARBA00045636"/>
    </source>
</evidence>
<comment type="similarity">
    <text evidence="2">Belongs to the amino acid-polyamine-organocation (APC) superfamily. Basic amino acid/polyamine antiporter (APA) (TC 2.A.3.2) family.</text>
</comment>
<feature type="transmembrane region" description="Helical" evidence="9">
    <location>
        <begin position="83"/>
        <end position="111"/>
    </location>
</feature>
<gene>
    <name evidence="10" type="ORF">H8K55_02765</name>
</gene>
<evidence type="ECO:0000256" key="6">
    <source>
        <dbReference type="ARBA" id="ARBA00022989"/>
    </source>
</evidence>
<dbReference type="EMBL" id="JACOGA010000002">
    <property type="protein sequence ID" value="MBC3872497.1"/>
    <property type="molecule type" value="Genomic_DNA"/>
</dbReference>
<dbReference type="RefSeq" id="WP_186940493.1">
    <property type="nucleotide sequence ID" value="NZ_JACOGA010000002.1"/>
</dbReference>
<evidence type="ECO:0000256" key="5">
    <source>
        <dbReference type="ARBA" id="ARBA00022692"/>
    </source>
</evidence>
<dbReference type="PANTHER" id="PTHR42770">
    <property type="entry name" value="AMINO ACID TRANSPORTER-RELATED"/>
    <property type="match status" value="1"/>
</dbReference>
<keyword evidence="4" id="KW-1003">Cell membrane</keyword>
<feature type="transmembrane region" description="Helical" evidence="9">
    <location>
        <begin position="278"/>
        <end position="301"/>
    </location>
</feature>
<feature type="transmembrane region" description="Helical" evidence="9">
    <location>
        <begin position="228"/>
        <end position="250"/>
    </location>
</feature>
<feature type="transmembrane region" description="Helical" evidence="9">
    <location>
        <begin position="123"/>
        <end position="144"/>
    </location>
</feature>
<evidence type="ECO:0000256" key="7">
    <source>
        <dbReference type="ARBA" id="ARBA00023136"/>
    </source>
</evidence>
<evidence type="ECO:0000256" key="1">
    <source>
        <dbReference type="ARBA" id="ARBA00004651"/>
    </source>
</evidence>
<organism evidence="10 11">
    <name type="scientific">Undibacterium flavidum</name>
    <dbReference type="NCBI Taxonomy" id="2762297"/>
    <lineage>
        <taxon>Bacteria</taxon>
        <taxon>Pseudomonadati</taxon>
        <taxon>Pseudomonadota</taxon>
        <taxon>Betaproteobacteria</taxon>
        <taxon>Burkholderiales</taxon>
        <taxon>Oxalobacteraceae</taxon>
        <taxon>Undibacterium</taxon>
    </lineage>
</organism>
<feature type="transmembrane region" description="Helical" evidence="9">
    <location>
        <begin position="322"/>
        <end position="341"/>
    </location>
</feature>
<evidence type="ECO:0000256" key="4">
    <source>
        <dbReference type="ARBA" id="ARBA00022475"/>
    </source>
</evidence>
<dbReference type="Pfam" id="PF13520">
    <property type="entry name" value="AA_permease_2"/>
    <property type="match status" value="1"/>
</dbReference>
<feature type="transmembrane region" description="Helical" evidence="9">
    <location>
        <begin position="414"/>
        <end position="432"/>
    </location>
</feature>
<keyword evidence="5 9" id="KW-0812">Transmembrane</keyword>
<dbReference type="InterPro" id="IPR002293">
    <property type="entry name" value="AA/rel_permease1"/>
</dbReference>
<reference evidence="10 11" key="1">
    <citation type="submission" date="2020-08" db="EMBL/GenBank/DDBJ databases">
        <title>Novel species isolated from subtropical streams in China.</title>
        <authorList>
            <person name="Lu H."/>
        </authorList>
    </citation>
    <scope>NUCLEOTIDE SEQUENCE [LARGE SCALE GENOMIC DNA]</scope>
    <source>
        <strain evidence="10 11">LX15W</strain>
    </source>
</reference>
<feature type="transmembrane region" description="Helical" evidence="9">
    <location>
        <begin position="195"/>
        <end position="216"/>
    </location>
</feature>
<evidence type="ECO:0000256" key="3">
    <source>
        <dbReference type="ARBA" id="ARBA00021069"/>
    </source>
</evidence>
<evidence type="ECO:0000313" key="10">
    <source>
        <dbReference type="EMBL" id="MBC3872497.1"/>
    </source>
</evidence>
<comment type="caution">
    <text evidence="10">The sequence shown here is derived from an EMBL/GenBank/DDBJ whole genome shotgun (WGS) entry which is preliminary data.</text>
</comment>
<keyword evidence="11" id="KW-1185">Reference proteome</keyword>
<name>A0ABR6Y8H6_9BURK</name>
<keyword evidence="7 9" id="KW-0472">Membrane</keyword>
<evidence type="ECO:0000256" key="9">
    <source>
        <dbReference type="SAM" id="Phobius"/>
    </source>
</evidence>
<proteinExistence type="inferred from homology"/>
<dbReference type="PIRSF" id="PIRSF006060">
    <property type="entry name" value="AA_transporter"/>
    <property type="match status" value="1"/>
</dbReference>
<feature type="transmembrane region" description="Helical" evidence="9">
    <location>
        <begin position="9"/>
        <end position="30"/>
    </location>
</feature>
<accession>A0ABR6Y8H6</accession>
<evidence type="ECO:0000256" key="2">
    <source>
        <dbReference type="ARBA" id="ARBA00008220"/>
    </source>
</evidence>
<feature type="transmembrane region" description="Helical" evidence="9">
    <location>
        <begin position="353"/>
        <end position="377"/>
    </location>
</feature>
<feature type="transmembrane region" description="Helical" evidence="9">
    <location>
        <begin position="156"/>
        <end position="175"/>
    </location>
</feature>
<dbReference type="Gene3D" id="1.20.1740.10">
    <property type="entry name" value="Amino acid/polyamine transporter I"/>
    <property type="match status" value="1"/>
</dbReference>
<comment type="function">
    <text evidence="8">Major component of the acid-resistance (AR) system allowing enteric pathogens to survive the acidic environment in the stomach. Exchanges extracellular arginine for its intracellular decarboxylation product agmatine (Agm) thereby expelling intracellular protons. Probably undergoes several conformational states in order to translocate the substrate across the membrane; keeps the substrate accessible to only 1 side of the membrane at a time by opening and closing 3 membrane-internal gates.</text>
</comment>
<feature type="transmembrane region" description="Helical" evidence="9">
    <location>
        <begin position="42"/>
        <end position="62"/>
    </location>
</feature>
<keyword evidence="6 9" id="KW-1133">Transmembrane helix</keyword>
<sequence>MTTINAKPIGFWTSTALIIGNVIGMGIFMLPASLAPYGFNAFIGWGITLVGCIFIAQVFARFARALPQADGPYAYTRAAFGNVFAFFILWCYWVSVCITNSTLAIGIVGYLSSLFPVLANTAWLAPLTAIALIWFFVLVNLRGLQTSGRVQLISTLLKLLPMLAVLMLGLYMLLADASVYVAQLPTTPLSLEASAAAGTIALFAMLGVESATIPAGKVDHPETTIPRATMVGTIVTAVIYIGVSAIPLLLLPQAELVNSNAPFVDLFHHYLTPDSGRWIALFVIISGLGALNGWTMIAGEMTVSMANHEVFPASLKKHNGRGAPAAALILTGIIASLMIAMNYSRSLAQGFTFLSVMVTASNMPLYLFAAIGLIKLWHQEKLAGESKRSWGLPIGASLATAYCIWAWFGVGTESMLWVTVLGVVGLPLYFGLQYWRRASHRKDSI</sequence>
<protein>
    <recommendedName>
        <fullName evidence="3">Arginine/agmatine antiporter</fullName>
    </recommendedName>
</protein>
<comment type="subcellular location">
    <subcellularLocation>
        <location evidence="1">Cell membrane</location>
        <topology evidence="1">Multi-pass membrane protein</topology>
    </subcellularLocation>
</comment>
<evidence type="ECO:0000313" key="11">
    <source>
        <dbReference type="Proteomes" id="UP000624279"/>
    </source>
</evidence>
<dbReference type="Proteomes" id="UP000624279">
    <property type="component" value="Unassembled WGS sequence"/>
</dbReference>
<feature type="transmembrane region" description="Helical" evidence="9">
    <location>
        <begin position="389"/>
        <end position="408"/>
    </location>
</feature>
<dbReference type="PANTHER" id="PTHR42770:SF18">
    <property type="entry name" value="ARGININE_AGMATINE ANTIPORTER"/>
    <property type="match status" value="1"/>
</dbReference>